<dbReference type="RefSeq" id="XP_014176805.1">
    <property type="nucleotide sequence ID" value="XM_014321330.1"/>
</dbReference>
<dbReference type="AlphaFoldDB" id="J5Q3Z5"/>
<sequence>MEEDADPEFLELSERQRAAIDRAFNRGLRRPTKRRRLDRKAKSSARSTPAGGFLPEDDEMAGGFLPDDDAGGFIPDDDAGGFIPDDEGGGFIPDDEEGGGFVADELSAASTAPATPSERVPIGRVPALLASLGLPSDEDVLSVFRASAAGWDDEEEGSGGAVSLKDWRAVCAALMTPGNDDELQDEGEIDNAEDDLSSLSSDEDDFRPSGDEDEEDEGSEYGKKSASATPAPRRRQKRQPKVHLSSQQKELGRDIWDMLKPQGGVTLSKEEVKKWAREMGEMWSDDEITDMVSMFASGANQLSFDQFCSVLLRAGLV</sequence>
<feature type="region of interest" description="Disordered" evidence="1">
    <location>
        <begin position="177"/>
        <end position="257"/>
    </location>
</feature>
<dbReference type="Proteomes" id="UP000002748">
    <property type="component" value="Unassembled WGS sequence"/>
</dbReference>
<name>J5Q3Z5_TRIAS</name>
<dbReference type="Gene3D" id="1.10.238.10">
    <property type="entry name" value="EF-hand"/>
    <property type="match status" value="1"/>
</dbReference>
<reference evidence="2 3" key="1">
    <citation type="journal article" date="2012" name="Eukaryot. Cell">
        <title>Draft genome sequence of CBS 2479, the standard type strain of Trichosporon asahii.</title>
        <authorList>
            <person name="Yang R.Y."/>
            <person name="Li H.T."/>
            <person name="Zhu H."/>
            <person name="Zhou G.P."/>
            <person name="Wang M."/>
            <person name="Wang L."/>
        </authorList>
    </citation>
    <scope>NUCLEOTIDE SEQUENCE [LARGE SCALE GENOMIC DNA]</scope>
    <source>
        <strain evidence="3">ATCC 90039 / CBS 2479 / JCM 2466 / KCTC 7840 / NCYC 2677 / UAMH 7654</strain>
    </source>
</reference>
<dbReference type="HOGENOM" id="CLU_047855_0_0_1"/>
<dbReference type="SUPFAM" id="SSF47473">
    <property type="entry name" value="EF-hand"/>
    <property type="match status" value="1"/>
</dbReference>
<dbReference type="OrthoDB" id="2530165at2759"/>
<evidence type="ECO:0008006" key="4">
    <source>
        <dbReference type="Google" id="ProtNLM"/>
    </source>
</evidence>
<comment type="caution">
    <text evidence="2">The sequence shown here is derived from an EMBL/GenBank/DDBJ whole genome shotgun (WGS) entry which is preliminary data.</text>
</comment>
<dbReference type="VEuPathDB" id="FungiDB:A1Q1_06121"/>
<feature type="region of interest" description="Disordered" evidence="1">
    <location>
        <begin position="22"/>
        <end position="100"/>
    </location>
</feature>
<gene>
    <name evidence="2" type="ORF">A1Q1_06121</name>
</gene>
<dbReference type="EMBL" id="ALBS01000327">
    <property type="protein sequence ID" value="EJT45358.1"/>
    <property type="molecule type" value="Genomic_DNA"/>
</dbReference>
<dbReference type="InterPro" id="IPR011992">
    <property type="entry name" value="EF-hand-dom_pair"/>
</dbReference>
<feature type="compositionally biased region" description="Basic residues" evidence="1">
    <location>
        <begin position="232"/>
        <end position="241"/>
    </location>
</feature>
<accession>J5Q3Z5</accession>
<evidence type="ECO:0000313" key="2">
    <source>
        <dbReference type="EMBL" id="EJT45358.1"/>
    </source>
</evidence>
<dbReference type="GeneID" id="25989633"/>
<organism evidence="2 3">
    <name type="scientific">Trichosporon asahii var. asahii (strain ATCC 90039 / CBS 2479 / JCM 2466 / KCTC 7840 / NBRC 103889/ NCYC 2677 / UAMH 7654)</name>
    <name type="common">Yeast</name>
    <dbReference type="NCBI Taxonomy" id="1186058"/>
    <lineage>
        <taxon>Eukaryota</taxon>
        <taxon>Fungi</taxon>
        <taxon>Dikarya</taxon>
        <taxon>Basidiomycota</taxon>
        <taxon>Agaricomycotina</taxon>
        <taxon>Tremellomycetes</taxon>
        <taxon>Trichosporonales</taxon>
        <taxon>Trichosporonaceae</taxon>
        <taxon>Trichosporon</taxon>
    </lineage>
</organism>
<evidence type="ECO:0000256" key="1">
    <source>
        <dbReference type="SAM" id="MobiDB-lite"/>
    </source>
</evidence>
<evidence type="ECO:0000313" key="3">
    <source>
        <dbReference type="Proteomes" id="UP000002748"/>
    </source>
</evidence>
<proteinExistence type="predicted"/>
<feature type="compositionally biased region" description="Acidic residues" evidence="1">
    <location>
        <begin position="55"/>
        <end position="98"/>
    </location>
</feature>
<feature type="compositionally biased region" description="Acidic residues" evidence="1">
    <location>
        <begin position="179"/>
        <end position="219"/>
    </location>
</feature>
<protein>
    <recommendedName>
        <fullName evidence="4">EF-hand domain-containing protein</fullName>
    </recommendedName>
</protein>
<feature type="compositionally biased region" description="Basic residues" evidence="1">
    <location>
        <begin position="27"/>
        <end position="43"/>
    </location>
</feature>
<dbReference type="KEGG" id="tasa:A1Q1_06121"/>